<feature type="region of interest" description="Disordered" evidence="1">
    <location>
        <begin position="323"/>
        <end position="357"/>
    </location>
</feature>
<dbReference type="Proteomes" id="UP000266841">
    <property type="component" value="Unassembled WGS sequence"/>
</dbReference>
<feature type="compositionally biased region" description="Polar residues" evidence="1">
    <location>
        <begin position="331"/>
        <end position="340"/>
    </location>
</feature>
<evidence type="ECO:0000313" key="2">
    <source>
        <dbReference type="EMBL" id="EJK65597.1"/>
    </source>
</evidence>
<dbReference type="AlphaFoldDB" id="K0T5D2"/>
<keyword evidence="3" id="KW-1185">Reference proteome</keyword>
<gene>
    <name evidence="2" type="ORF">THAOC_13521</name>
</gene>
<proteinExistence type="predicted"/>
<reference evidence="2 3" key="1">
    <citation type="journal article" date="2012" name="Genome Biol.">
        <title>Genome and low-iron response of an oceanic diatom adapted to chronic iron limitation.</title>
        <authorList>
            <person name="Lommer M."/>
            <person name="Specht M."/>
            <person name="Roy A.S."/>
            <person name="Kraemer L."/>
            <person name="Andreson R."/>
            <person name="Gutowska M.A."/>
            <person name="Wolf J."/>
            <person name="Bergner S.V."/>
            <person name="Schilhabel M.B."/>
            <person name="Klostermeier U.C."/>
            <person name="Beiko R.G."/>
            <person name="Rosenstiel P."/>
            <person name="Hippler M."/>
            <person name="Laroche J."/>
        </authorList>
    </citation>
    <scope>NUCLEOTIDE SEQUENCE [LARGE SCALE GENOMIC DNA]</scope>
    <source>
        <strain evidence="2 3">CCMP1005</strain>
    </source>
</reference>
<sequence>MPLRGPPGVSKHQSRRVMLPRLLLVPPLRRLVKLVRPHFHLFQRPVVRDVDPAKIPARGRQALHLELTSPRQEVHAGESLFRTLARDDRAVILEHEGLNSYDYACQCRGVREVCKGDANNRGHSRYDIPFAIVNVVSVPYRVHVVPAAVYGRVEDVAGLEHPSLAGVDRPPLGRDFALHHEPVERDLEQVARGDLIKTDAKVVQQEVWSVLLVRCPFELGGYVVEDVLVPVVEVGYPVACGELAPLPPLGGGHALDEILGHLGVRVQRRRRRRRGRLLGRLPHGRGIDLEASDVGYLDLNLKYRRSCPSFTRGTTTKRWRRKGAHGRCCEQAQSKEPQPSNHRRHVPRASEIGPSGTANDSLLFLPVGLACRVCPPWSECRRSPSGSGAWRPL</sequence>
<evidence type="ECO:0000313" key="3">
    <source>
        <dbReference type="Proteomes" id="UP000266841"/>
    </source>
</evidence>
<dbReference type="EMBL" id="AGNL01015645">
    <property type="protein sequence ID" value="EJK65597.1"/>
    <property type="molecule type" value="Genomic_DNA"/>
</dbReference>
<evidence type="ECO:0000256" key="1">
    <source>
        <dbReference type="SAM" id="MobiDB-lite"/>
    </source>
</evidence>
<accession>K0T5D2</accession>
<name>K0T5D2_THAOC</name>
<protein>
    <submittedName>
        <fullName evidence="2">Uncharacterized protein</fullName>
    </submittedName>
</protein>
<organism evidence="2 3">
    <name type="scientific">Thalassiosira oceanica</name>
    <name type="common">Marine diatom</name>
    <dbReference type="NCBI Taxonomy" id="159749"/>
    <lineage>
        <taxon>Eukaryota</taxon>
        <taxon>Sar</taxon>
        <taxon>Stramenopiles</taxon>
        <taxon>Ochrophyta</taxon>
        <taxon>Bacillariophyta</taxon>
        <taxon>Coscinodiscophyceae</taxon>
        <taxon>Thalassiosirophycidae</taxon>
        <taxon>Thalassiosirales</taxon>
        <taxon>Thalassiosiraceae</taxon>
        <taxon>Thalassiosira</taxon>
    </lineage>
</organism>
<comment type="caution">
    <text evidence="2">The sequence shown here is derived from an EMBL/GenBank/DDBJ whole genome shotgun (WGS) entry which is preliminary data.</text>
</comment>